<proteinExistence type="predicted"/>
<dbReference type="EMBL" id="DF238485">
    <property type="protein sequence ID" value="GAQ93442.1"/>
    <property type="molecule type" value="Genomic_DNA"/>
</dbReference>
<dbReference type="GO" id="GO:0003964">
    <property type="term" value="F:RNA-directed DNA polymerase activity"/>
    <property type="evidence" value="ECO:0007669"/>
    <property type="project" value="UniProtKB-KW"/>
</dbReference>
<organism evidence="1 2">
    <name type="scientific">Klebsormidium nitens</name>
    <name type="common">Green alga</name>
    <name type="synonym">Ulothrix nitens</name>
    <dbReference type="NCBI Taxonomy" id="105231"/>
    <lineage>
        <taxon>Eukaryota</taxon>
        <taxon>Viridiplantae</taxon>
        <taxon>Streptophyta</taxon>
        <taxon>Klebsormidiophyceae</taxon>
        <taxon>Klebsormidiales</taxon>
        <taxon>Klebsormidiaceae</taxon>
        <taxon>Klebsormidium</taxon>
    </lineage>
</organism>
<evidence type="ECO:0000313" key="1">
    <source>
        <dbReference type="EMBL" id="GAQ93442.1"/>
    </source>
</evidence>
<reference evidence="1 2" key="1">
    <citation type="journal article" date="2014" name="Nat. Commun.">
        <title>Klebsormidium flaccidum genome reveals primary factors for plant terrestrial adaptation.</title>
        <authorList>
            <person name="Hori K."/>
            <person name="Maruyama F."/>
            <person name="Fujisawa T."/>
            <person name="Togashi T."/>
            <person name="Yamamoto N."/>
            <person name="Seo M."/>
            <person name="Sato S."/>
            <person name="Yamada T."/>
            <person name="Mori H."/>
            <person name="Tajima N."/>
            <person name="Moriyama T."/>
            <person name="Ikeuchi M."/>
            <person name="Watanabe M."/>
            <person name="Wada H."/>
            <person name="Kobayashi K."/>
            <person name="Saito M."/>
            <person name="Masuda T."/>
            <person name="Sasaki-Sekimoto Y."/>
            <person name="Mashiguchi K."/>
            <person name="Awai K."/>
            <person name="Shimojima M."/>
            <person name="Masuda S."/>
            <person name="Iwai M."/>
            <person name="Nobusawa T."/>
            <person name="Narise T."/>
            <person name="Kondo S."/>
            <person name="Saito H."/>
            <person name="Sato R."/>
            <person name="Murakawa M."/>
            <person name="Ihara Y."/>
            <person name="Oshima-Yamada Y."/>
            <person name="Ohtaka K."/>
            <person name="Satoh M."/>
            <person name="Sonobe K."/>
            <person name="Ishii M."/>
            <person name="Ohtani R."/>
            <person name="Kanamori-Sato M."/>
            <person name="Honoki R."/>
            <person name="Miyazaki D."/>
            <person name="Mochizuki H."/>
            <person name="Umetsu J."/>
            <person name="Higashi K."/>
            <person name="Shibata D."/>
            <person name="Kamiya Y."/>
            <person name="Sato N."/>
            <person name="Nakamura Y."/>
            <person name="Tabata S."/>
            <person name="Ida S."/>
            <person name="Kurokawa K."/>
            <person name="Ohta H."/>
        </authorList>
    </citation>
    <scope>NUCLEOTIDE SEQUENCE [LARGE SCALE GENOMIC DNA]</scope>
    <source>
        <strain evidence="1 2">NIES-2285</strain>
    </source>
</reference>
<keyword evidence="2" id="KW-1185">Reference proteome</keyword>
<gene>
    <name evidence="1" type="ORF">KFL_015360010</name>
</gene>
<keyword evidence="1" id="KW-0808">Transferase</keyword>
<keyword evidence="1" id="KW-0548">Nucleotidyltransferase</keyword>
<sequence>MVGAQGPRWSTATRALGSLITCAATPRAEVREAGVSRILLETSSDRLLEEDRRAGVSVDVTMTGGDCFWLRSIEGRCLNRANGAPRRRVEYKWDGGTCDDWELVAASCFKDSAANAGRKKELELNCGRGFHQKNDKV</sequence>
<accession>A0A1Y1ITN1</accession>
<dbReference type="Proteomes" id="UP000054558">
    <property type="component" value="Unassembled WGS sequence"/>
</dbReference>
<evidence type="ECO:0000313" key="2">
    <source>
        <dbReference type="Proteomes" id="UP000054558"/>
    </source>
</evidence>
<dbReference type="AlphaFoldDB" id="A0A1Y1ITN1"/>
<name>A0A1Y1ITN1_KLENI</name>
<protein>
    <submittedName>
        <fullName evidence="1">Retrotransposon protein with reverse transcriptase domain</fullName>
    </submittedName>
</protein>
<keyword evidence="1" id="KW-0695">RNA-directed DNA polymerase</keyword>